<organism evidence="5 6">
    <name type="scientific">Thermostaphylospora chromogena</name>
    <dbReference type="NCBI Taxonomy" id="35622"/>
    <lineage>
        <taxon>Bacteria</taxon>
        <taxon>Bacillati</taxon>
        <taxon>Actinomycetota</taxon>
        <taxon>Actinomycetes</taxon>
        <taxon>Streptosporangiales</taxon>
        <taxon>Thermomonosporaceae</taxon>
        <taxon>Thermostaphylospora</taxon>
    </lineage>
</organism>
<protein>
    <submittedName>
        <fullName evidence="5">Helix-turn-helix domain-containing protein</fullName>
    </submittedName>
</protein>
<proteinExistence type="predicted"/>
<dbReference type="InterPro" id="IPR011991">
    <property type="entry name" value="ArsR-like_HTH"/>
</dbReference>
<keyword evidence="1" id="KW-0805">Transcription regulation</keyword>
<evidence type="ECO:0000256" key="2">
    <source>
        <dbReference type="ARBA" id="ARBA00023125"/>
    </source>
</evidence>
<keyword evidence="6" id="KW-1185">Reference proteome</keyword>
<sequence length="320" mass="35056">MTVEWIFAPDDVARLRFAFSPLWEAVMSLRVLKAPDRHALHLPWVRAVRRRVAELPLGEVSALVPVTGYVADFLTPPPESPLPEFTAELERLEKTPPEAAAAEASRVPGADPAVVERFQRDPEAAVRRVADALRLYWDEVLSGYWPRILTLLETDVLKRTRRLAAGGARALFADLHERVRWTGDRLIVEKRYTRTTPLGGDGLLLVPSVFSWPGILLMCGPYQPMLSYPALGIGTLWEEGPPPAPQGLAALIGRRRAEILLALADPASTTALARRLSITPGAVSQHLSVLLGGGLVVRGRVGREVVYRRTALGDTLACAP</sequence>
<dbReference type="SMART" id="SM00418">
    <property type="entry name" value="HTH_ARSR"/>
    <property type="match status" value="1"/>
</dbReference>
<dbReference type="STRING" id="35622.SAMN04489764_3320"/>
<dbReference type="Proteomes" id="UP000217103">
    <property type="component" value="Unassembled WGS sequence"/>
</dbReference>
<evidence type="ECO:0000256" key="1">
    <source>
        <dbReference type="ARBA" id="ARBA00023015"/>
    </source>
</evidence>
<dbReference type="AlphaFoldDB" id="A0A1H1G1V0"/>
<dbReference type="Pfam" id="PF19361">
    <property type="entry name" value="DUF5937"/>
    <property type="match status" value="1"/>
</dbReference>
<evidence type="ECO:0000256" key="3">
    <source>
        <dbReference type="ARBA" id="ARBA00023163"/>
    </source>
</evidence>
<evidence type="ECO:0000313" key="6">
    <source>
        <dbReference type="Proteomes" id="UP000217103"/>
    </source>
</evidence>
<dbReference type="Gene3D" id="1.10.10.10">
    <property type="entry name" value="Winged helix-like DNA-binding domain superfamily/Winged helix DNA-binding domain"/>
    <property type="match status" value="1"/>
</dbReference>
<dbReference type="PANTHER" id="PTHR43132">
    <property type="entry name" value="ARSENICAL RESISTANCE OPERON REPRESSOR ARSR-RELATED"/>
    <property type="match status" value="1"/>
</dbReference>
<dbReference type="InterPro" id="IPR036390">
    <property type="entry name" value="WH_DNA-bd_sf"/>
</dbReference>
<dbReference type="InterPro" id="IPR001845">
    <property type="entry name" value="HTH_ArsR_DNA-bd_dom"/>
</dbReference>
<dbReference type="InterPro" id="IPR051011">
    <property type="entry name" value="Metal_resp_trans_reg"/>
</dbReference>
<evidence type="ECO:0000259" key="4">
    <source>
        <dbReference type="SMART" id="SM00418"/>
    </source>
</evidence>
<gene>
    <name evidence="5" type="ORF">SAMN04489764_3320</name>
</gene>
<dbReference type="Pfam" id="PF12840">
    <property type="entry name" value="HTH_20"/>
    <property type="match status" value="1"/>
</dbReference>
<dbReference type="CDD" id="cd00090">
    <property type="entry name" value="HTH_ARSR"/>
    <property type="match status" value="1"/>
</dbReference>
<keyword evidence="2" id="KW-0238">DNA-binding</keyword>
<dbReference type="EMBL" id="FNKK01000002">
    <property type="protein sequence ID" value="SDR07171.1"/>
    <property type="molecule type" value="Genomic_DNA"/>
</dbReference>
<reference evidence="5 6" key="1">
    <citation type="submission" date="2016-10" db="EMBL/GenBank/DDBJ databases">
        <authorList>
            <person name="de Groot N.N."/>
        </authorList>
    </citation>
    <scope>NUCLEOTIDE SEQUENCE [LARGE SCALE GENOMIC DNA]</scope>
    <source>
        <strain evidence="5 6">DSM 43794</strain>
    </source>
</reference>
<feature type="domain" description="HTH arsR-type" evidence="4">
    <location>
        <begin position="246"/>
        <end position="317"/>
    </location>
</feature>
<dbReference type="SUPFAM" id="SSF46785">
    <property type="entry name" value="Winged helix' DNA-binding domain"/>
    <property type="match status" value="1"/>
</dbReference>
<accession>A0A1H1G1V0</accession>
<dbReference type="InterPro" id="IPR045981">
    <property type="entry name" value="DUF5937"/>
</dbReference>
<keyword evidence="3" id="KW-0804">Transcription</keyword>
<dbReference type="GO" id="GO:0003677">
    <property type="term" value="F:DNA binding"/>
    <property type="evidence" value="ECO:0007669"/>
    <property type="project" value="UniProtKB-KW"/>
</dbReference>
<dbReference type="GO" id="GO:0003700">
    <property type="term" value="F:DNA-binding transcription factor activity"/>
    <property type="evidence" value="ECO:0007669"/>
    <property type="project" value="InterPro"/>
</dbReference>
<name>A0A1H1G1V0_9ACTN</name>
<dbReference type="InterPro" id="IPR036388">
    <property type="entry name" value="WH-like_DNA-bd_sf"/>
</dbReference>
<dbReference type="PANTHER" id="PTHR43132:SF6">
    <property type="entry name" value="HTH-TYPE TRANSCRIPTIONAL REPRESSOR CZRA"/>
    <property type="match status" value="1"/>
</dbReference>
<evidence type="ECO:0000313" key="5">
    <source>
        <dbReference type="EMBL" id="SDR07171.1"/>
    </source>
</evidence>
<dbReference type="OrthoDB" id="3460651at2"/>
<dbReference type="RefSeq" id="WP_093259840.1">
    <property type="nucleotide sequence ID" value="NZ_FNKK01000002.1"/>
</dbReference>